<evidence type="ECO:0000313" key="6">
    <source>
        <dbReference type="Proteomes" id="UP000662783"/>
    </source>
</evidence>
<dbReference type="PANTHER" id="PTHR46957:SF3">
    <property type="entry name" value="CYTOKINE RECEPTOR"/>
    <property type="match status" value="1"/>
</dbReference>
<dbReference type="Gene3D" id="3.40.390.10">
    <property type="entry name" value="Collagenase (Catalytic Domain)"/>
    <property type="match status" value="1"/>
</dbReference>
<dbReference type="Pfam" id="PF18962">
    <property type="entry name" value="Por_Secre_tail"/>
    <property type="match status" value="1"/>
</dbReference>
<dbReference type="GO" id="GO:0016020">
    <property type="term" value="C:membrane"/>
    <property type="evidence" value="ECO:0007669"/>
    <property type="project" value="UniProtKB-SubCell"/>
</dbReference>
<evidence type="ECO:0000256" key="2">
    <source>
        <dbReference type="ARBA" id="ARBA00022801"/>
    </source>
</evidence>
<dbReference type="Pfam" id="PF01483">
    <property type="entry name" value="P_proprotein"/>
    <property type="match status" value="1"/>
</dbReference>
<feature type="domain" description="Fibronectin type-III" evidence="3">
    <location>
        <begin position="1264"/>
        <end position="1354"/>
    </location>
</feature>
<feature type="domain" description="Fibronectin type-III" evidence="3">
    <location>
        <begin position="988"/>
        <end position="1077"/>
    </location>
</feature>
<evidence type="ECO:0000259" key="3">
    <source>
        <dbReference type="PROSITE" id="PS50853"/>
    </source>
</evidence>
<dbReference type="Gene3D" id="2.60.40.3080">
    <property type="match status" value="1"/>
</dbReference>
<dbReference type="SUPFAM" id="SSF49265">
    <property type="entry name" value="Fibronectin type III"/>
    <property type="match status" value="3"/>
</dbReference>
<organism evidence="5 6">
    <name type="scientific">Fulvivirga lutea</name>
    <dbReference type="NCBI Taxonomy" id="2810512"/>
    <lineage>
        <taxon>Bacteria</taxon>
        <taxon>Pseudomonadati</taxon>
        <taxon>Bacteroidota</taxon>
        <taxon>Cytophagia</taxon>
        <taxon>Cytophagales</taxon>
        <taxon>Fulvivirgaceae</taxon>
        <taxon>Fulvivirga</taxon>
    </lineage>
</organism>
<keyword evidence="2" id="KW-0378">Hydrolase</keyword>
<keyword evidence="6" id="KW-1185">Reference proteome</keyword>
<accession>A0A974WGJ8</accession>
<dbReference type="InterPro" id="IPR024079">
    <property type="entry name" value="MetalloPept_cat_dom_sf"/>
</dbReference>
<dbReference type="GO" id="GO:0008237">
    <property type="term" value="F:metallopeptidase activity"/>
    <property type="evidence" value="ECO:0007669"/>
    <property type="project" value="InterPro"/>
</dbReference>
<dbReference type="Pfam" id="PF13583">
    <property type="entry name" value="Reprolysin_4"/>
    <property type="match status" value="1"/>
</dbReference>
<dbReference type="PROSITE" id="PS51829">
    <property type="entry name" value="P_HOMO_B"/>
    <property type="match status" value="1"/>
</dbReference>
<dbReference type="InterPro" id="IPR008979">
    <property type="entry name" value="Galactose-bd-like_sf"/>
</dbReference>
<dbReference type="SUPFAM" id="SSF49785">
    <property type="entry name" value="Galactose-binding domain-like"/>
    <property type="match status" value="1"/>
</dbReference>
<dbReference type="InterPro" id="IPR026444">
    <property type="entry name" value="Secre_tail"/>
</dbReference>
<keyword evidence="1" id="KW-0645">Protease</keyword>
<dbReference type="PANTHER" id="PTHR46957">
    <property type="entry name" value="CYTOKINE RECEPTOR"/>
    <property type="match status" value="1"/>
</dbReference>
<dbReference type="Proteomes" id="UP000662783">
    <property type="component" value="Chromosome"/>
</dbReference>
<gene>
    <name evidence="5" type="ORF">JR347_17015</name>
</gene>
<dbReference type="InterPro" id="IPR036116">
    <property type="entry name" value="FN3_sf"/>
</dbReference>
<dbReference type="InterPro" id="IPR003961">
    <property type="entry name" value="FN3_dom"/>
</dbReference>
<feature type="domain" description="Fibronectin type-III" evidence="3">
    <location>
        <begin position="1078"/>
        <end position="1166"/>
    </location>
</feature>
<evidence type="ECO:0000256" key="1">
    <source>
        <dbReference type="ARBA" id="ARBA00022670"/>
    </source>
</evidence>
<dbReference type="InterPro" id="IPR002884">
    <property type="entry name" value="P_dom"/>
</dbReference>
<dbReference type="SUPFAM" id="SSF55486">
    <property type="entry name" value="Metalloproteases ('zincins'), catalytic domain"/>
    <property type="match status" value="1"/>
</dbReference>
<evidence type="ECO:0000259" key="4">
    <source>
        <dbReference type="PROSITE" id="PS51829"/>
    </source>
</evidence>
<dbReference type="GO" id="GO:0006508">
    <property type="term" value="P:proteolysis"/>
    <property type="evidence" value="ECO:0007669"/>
    <property type="project" value="UniProtKB-KW"/>
</dbReference>
<dbReference type="Gene3D" id="2.60.120.260">
    <property type="entry name" value="Galactose-binding domain-like"/>
    <property type="match status" value="1"/>
</dbReference>
<protein>
    <submittedName>
        <fullName evidence="5">T9SS type A sorting domain-containing protein</fullName>
    </submittedName>
</protein>
<dbReference type="NCBIfam" id="TIGR04183">
    <property type="entry name" value="Por_Secre_tail"/>
    <property type="match status" value="1"/>
</dbReference>
<dbReference type="EMBL" id="CP070608">
    <property type="protein sequence ID" value="QSE97268.1"/>
    <property type="molecule type" value="Genomic_DNA"/>
</dbReference>
<dbReference type="CDD" id="cd00063">
    <property type="entry name" value="FN3"/>
    <property type="match status" value="3"/>
</dbReference>
<reference evidence="5" key="1">
    <citation type="submission" date="2021-02" db="EMBL/GenBank/DDBJ databases">
        <title>Fulvivirga sp. S481 isolated from sea water.</title>
        <authorList>
            <person name="Bae S.S."/>
            <person name="Baek K."/>
        </authorList>
    </citation>
    <scope>NUCLEOTIDE SEQUENCE</scope>
    <source>
        <strain evidence="5">S481</strain>
    </source>
</reference>
<dbReference type="PROSITE" id="PS50853">
    <property type="entry name" value="FN3"/>
    <property type="match status" value="4"/>
</dbReference>
<proteinExistence type="predicted"/>
<dbReference type="SMART" id="SM00060">
    <property type="entry name" value="FN3"/>
    <property type="match status" value="5"/>
</dbReference>
<name>A0A974WGJ8_9BACT</name>
<dbReference type="KEGG" id="fuv:JR347_17015"/>
<dbReference type="Pfam" id="PF00041">
    <property type="entry name" value="fn3"/>
    <property type="match status" value="2"/>
</dbReference>
<dbReference type="GO" id="GO:0004252">
    <property type="term" value="F:serine-type endopeptidase activity"/>
    <property type="evidence" value="ECO:0007669"/>
    <property type="project" value="InterPro"/>
</dbReference>
<dbReference type="RefSeq" id="WP_205721779.1">
    <property type="nucleotide sequence ID" value="NZ_CP070608.1"/>
</dbReference>
<sequence>MNKLFKVTLLAFITIPNLSNGQSLWSEAKSTSNERKEISISTRQSKFYNLDLPKLADNLSSNQTTIEVPLPNGDFAQFTLEESGVMSKELKEKYPDIKAYKGKSLNNKYSGRFDITSKGFHGMFQSAEGTIFIDPINLNSKSEYQVYYKKDFIASKEGFSNDDVLNDKQSVALRTEAKSNQSSERSSGTELRTYSIAISTTGEYTQFHGGTVPDALSAIVTTMNRVTGIYESEVAISFELVGNTDLLIFTDPNTDPYTNGSASSFINEVQAEIDNILGAGTYDVGHGFSTGAGGLAGPGPCISGGNARGVTGTSTPIGDPYDVDYVAHEIGHQFGANHTFNGTSGSCTGGNRNSSTAYEPGSGTTILAYAGICSPQNIQNNSDPYFHSASYDEILAYSVDGSGNNCPTITSTGNTPPDVYAGEGGFTIPANTPFKLMGSASDPDGDELTFAWEQHDLGPAGHPNSPSGNAPLFRSFSPTTNRTRYFPQLSDIINNTQTLGEILPDYDRSLSFRFIARDNADGGGGVNYDNLLFNVTTEAGPFIINSFNTTTEVEAKNNVEVTWDVANTNLSPVNCKYVNILLSEDGGLTYPHVLRSNTLNDGSELVLIPDIITTRARIMIEAVDNAFFDINNIDFLINEPTKPDYNLSLDNSSIVICGEESKEIEISVGSILGYSENVTLTLEGLTDGINAEFSQNIVAPGNKSILTINNPDLTADGTYYLDLIANYGVSERRLNLVLDIYDGEPDILNILSPENGETEVATSGTVVWNDIRGSFLYFGELATDEAFTNIISGYNSSAGGLFTYSNLEESTTYYVRVKSFGGCEDSDYSVSSFTTGTPSCTTLESTDVPITIESVGTQQIVSELMMNSEGPISDINVIGLQGTHTYISDLIVQILSPSSAGATLFSQICDDQDDFNINFDSGASVGSIPCPPTDGGTYQPQTSLDALNGLEAYGIWQLRISDVFDQDGGSLDAWGLEICTIGNGKTLPPSNLTAGSSNDSVVILNWHDNSRSETGFSIERSTNNNTNFSEIATVGAGVTTYSDATISVSDSYYYRIIALSTTNSNPSNEESISFFPFAPANLNLSNITANSLTLNWTDNNNDEEGVVLERLENGVFLEIAILTPNTTSYTDDSLEPGTYYSYRIKNFKGTLESDYSAILIGRTLSLPPANPTNLTAEIEGLDQINLTWNDNSNNEENYVIERSIQNNLNYVVIATLESESTIFEDINLNLDNEYFYRVKAINSGGSSGYSNEVSALLLPLPPASPTNLIAEAIDLSQISLSWVDVADNEDNYIVERSVGENNNYVEIASISANSTSFDDDNLGELTEYFYRIKAINTGGESDFSNEASASTLVLSVSNNLADEVIISPNPFEGILNIELNENKQEVDLIIYDSRGQKIVAPKVVANSKISVDLSSYPNGIYLIRLSSASETQIFKVIKSNFN</sequence>
<dbReference type="InterPro" id="IPR050713">
    <property type="entry name" value="RTP_Phos/Ushers"/>
</dbReference>
<dbReference type="Gene3D" id="2.60.40.10">
    <property type="entry name" value="Immunoglobulins"/>
    <property type="match status" value="5"/>
</dbReference>
<feature type="domain" description="P/Homo B" evidence="4">
    <location>
        <begin position="835"/>
        <end position="986"/>
    </location>
</feature>
<dbReference type="InterPro" id="IPR013783">
    <property type="entry name" value="Ig-like_fold"/>
</dbReference>
<evidence type="ECO:0000313" key="5">
    <source>
        <dbReference type="EMBL" id="QSE97268.1"/>
    </source>
</evidence>
<feature type="domain" description="Fibronectin type-III" evidence="3">
    <location>
        <begin position="1170"/>
        <end position="1260"/>
    </location>
</feature>